<evidence type="ECO:0000313" key="2">
    <source>
        <dbReference type="Proteomes" id="UP000253729"/>
    </source>
</evidence>
<dbReference type="GeneID" id="38131781"/>
<name>A0A3F3QDA0_9EURO</name>
<dbReference type="Proteomes" id="UP000253729">
    <property type="component" value="Unassembled WGS sequence"/>
</dbReference>
<reference evidence="1 2" key="1">
    <citation type="submission" date="2018-07" db="EMBL/GenBank/DDBJ databases">
        <title>The genomes of Aspergillus section Nigri reveals drivers in fungal speciation.</title>
        <authorList>
            <consortium name="DOE Joint Genome Institute"/>
            <person name="Vesth T.C."/>
            <person name="Nybo J."/>
            <person name="Theobald S."/>
            <person name="Brandl J."/>
            <person name="Frisvad J.C."/>
            <person name="Nielsen K.F."/>
            <person name="Lyhne E.K."/>
            <person name="Kogle M.E."/>
            <person name="Kuo A."/>
            <person name="Riley R."/>
            <person name="Clum A."/>
            <person name="Nolan M."/>
            <person name="Lipzen A."/>
            <person name="Salamov A."/>
            <person name="Henrissat B."/>
            <person name="Wiebenga A."/>
            <person name="De vries R.P."/>
            <person name="Grigoriev I.V."/>
            <person name="Mortensen U.H."/>
            <person name="Andersen M.R."/>
            <person name="Baker S.E."/>
        </authorList>
    </citation>
    <scope>NUCLEOTIDE SEQUENCE [LARGE SCALE GENOMIC DNA]</scope>
    <source>
        <strain evidence="1 2">CBS 139.54b</strain>
    </source>
</reference>
<dbReference type="RefSeq" id="XP_026630041.1">
    <property type="nucleotide sequence ID" value="XM_026763425.1"/>
</dbReference>
<accession>A0A3F3QDA0</accession>
<proteinExistence type="predicted"/>
<evidence type="ECO:0000313" key="1">
    <source>
        <dbReference type="EMBL" id="RDH37019.1"/>
    </source>
</evidence>
<dbReference type="AlphaFoldDB" id="A0A3F3QDA0"/>
<dbReference type="EMBL" id="KZ852036">
    <property type="protein sequence ID" value="RDH37019.1"/>
    <property type="molecule type" value="Genomic_DNA"/>
</dbReference>
<protein>
    <submittedName>
        <fullName evidence="1">Uncharacterized protein</fullName>
    </submittedName>
</protein>
<keyword evidence="2" id="KW-1185">Reference proteome</keyword>
<gene>
    <name evidence="1" type="ORF">BDQ94DRAFT_104706</name>
</gene>
<sequence>MCRNRISVCSNTCRCRSGWNYATKSLASNFVARGAKLLVLHPLLSTYRRCTPQYYYYHICRPVEHSIIWLLLLRDTRPCLPIYPFGIAFRSLDQMNQQTGSDHGTEILFASSFIFATLHPWHVIFPGYLYL</sequence>
<organism evidence="1 2">
    <name type="scientific">Aspergillus welwitschiae</name>
    <dbReference type="NCBI Taxonomy" id="1341132"/>
    <lineage>
        <taxon>Eukaryota</taxon>
        <taxon>Fungi</taxon>
        <taxon>Dikarya</taxon>
        <taxon>Ascomycota</taxon>
        <taxon>Pezizomycotina</taxon>
        <taxon>Eurotiomycetes</taxon>
        <taxon>Eurotiomycetidae</taxon>
        <taxon>Eurotiales</taxon>
        <taxon>Aspergillaceae</taxon>
        <taxon>Aspergillus</taxon>
        <taxon>Aspergillus subgen. Circumdati</taxon>
    </lineage>
</organism>